<dbReference type="AlphaFoldDB" id="A0A9D1CL06"/>
<dbReference type="Proteomes" id="UP000886725">
    <property type="component" value="Unassembled WGS sequence"/>
</dbReference>
<protein>
    <submittedName>
        <fullName evidence="1">Uncharacterized protein</fullName>
    </submittedName>
</protein>
<evidence type="ECO:0000313" key="1">
    <source>
        <dbReference type="EMBL" id="HIQ65390.1"/>
    </source>
</evidence>
<proteinExistence type="predicted"/>
<evidence type="ECO:0000313" key="2">
    <source>
        <dbReference type="Proteomes" id="UP000886725"/>
    </source>
</evidence>
<reference evidence="1" key="2">
    <citation type="journal article" date="2021" name="PeerJ">
        <title>Extensive microbial diversity within the chicken gut microbiome revealed by metagenomics and culture.</title>
        <authorList>
            <person name="Gilroy R."/>
            <person name="Ravi A."/>
            <person name="Getino M."/>
            <person name="Pursley I."/>
            <person name="Horton D.L."/>
            <person name="Alikhan N.F."/>
            <person name="Baker D."/>
            <person name="Gharbi K."/>
            <person name="Hall N."/>
            <person name="Watson M."/>
            <person name="Adriaenssens E.M."/>
            <person name="Foster-Nyarko E."/>
            <person name="Jarju S."/>
            <person name="Secka A."/>
            <person name="Antonio M."/>
            <person name="Oren A."/>
            <person name="Chaudhuri R.R."/>
            <person name="La Ragione R."/>
            <person name="Hildebrand F."/>
            <person name="Pallen M.J."/>
        </authorList>
    </citation>
    <scope>NUCLEOTIDE SEQUENCE</scope>
    <source>
        <strain evidence="1">CHK165-10780</strain>
    </source>
</reference>
<dbReference type="SUPFAM" id="SSF158622">
    <property type="entry name" value="YheA/YmcA-like"/>
    <property type="match status" value="1"/>
</dbReference>
<gene>
    <name evidence="1" type="ORF">IAC85_06610</name>
</gene>
<organism evidence="1 2">
    <name type="scientific">Candidatus Faecenecus gallistercoris</name>
    <dbReference type="NCBI Taxonomy" id="2840793"/>
    <lineage>
        <taxon>Bacteria</taxon>
        <taxon>Bacillati</taxon>
        <taxon>Bacillota</taxon>
        <taxon>Bacillota incertae sedis</taxon>
        <taxon>Candidatus Faecenecus</taxon>
    </lineage>
</organism>
<comment type="caution">
    <text evidence="1">The sequence shown here is derived from an EMBL/GenBank/DDBJ whole genome shotgun (WGS) entry which is preliminary data.</text>
</comment>
<dbReference type="InterPro" id="IPR023378">
    <property type="entry name" value="YheA/YmcA-like_dom_sf"/>
</dbReference>
<dbReference type="EMBL" id="DVFU01000128">
    <property type="protein sequence ID" value="HIQ65390.1"/>
    <property type="molecule type" value="Genomic_DNA"/>
</dbReference>
<sequence length="107" mass="12651">MESFEVKVEKQLQVIYRKLEQTGLKERIQLAKEELNKDDVAFSLINQYNQLSQNPYDKAFQKVRLELFANPTFARYQTLLNEESALILEINHRLSKLTKKGNCHENH</sequence>
<name>A0A9D1CL06_9FIRM</name>
<accession>A0A9D1CL06</accession>
<reference evidence="1" key="1">
    <citation type="submission" date="2020-10" db="EMBL/GenBank/DDBJ databases">
        <authorList>
            <person name="Gilroy R."/>
        </authorList>
    </citation>
    <scope>NUCLEOTIDE SEQUENCE</scope>
    <source>
        <strain evidence="1">CHK165-10780</strain>
    </source>
</reference>